<feature type="transmembrane region" description="Helical" evidence="6">
    <location>
        <begin position="149"/>
        <end position="168"/>
    </location>
</feature>
<protein>
    <submittedName>
        <fullName evidence="8">DnaJ like protein 1</fullName>
    </submittedName>
</protein>
<dbReference type="SUPFAM" id="SSF46565">
    <property type="entry name" value="Chaperone J-domain"/>
    <property type="match status" value="1"/>
</dbReference>
<proteinExistence type="predicted"/>
<evidence type="ECO:0000313" key="8">
    <source>
        <dbReference type="EMBL" id="KAF9763456.1"/>
    </source>
</evidence>
<dbReference type="Pfam" id="PF00226">
    <property type="entry name" value="DnaJ"/>
    <property type="match status" value="1"/>
</dbReference>
<organism evidence="8 9">
    <name type="scientific">Nosema granulosis</name>
    <dbReference type="NCBI Taxonomy" id="83296"/>
    <lineage>
        <taxon>Eukaryota</taxon>
        <taxon>Fungi</taxon>
        <taxon>Fungi incertae sedis</taxon>
        <taxon>Microsporidia</taxon>
        <taxon>Nosematidae</taxon>
        <taxon>Nosema</taxon>
    </lineage>
</organism>
<keyword evidence="4" id="KW-0143">Chaperone</keyword>
<evidence type="ECO:0000256" key="6">
    <source>
        <dbReference type="SAM" id="Phobius"/>
    </source>
</evidence>
<evidence type="ECO:0000256" key="4">
    <source>
        <dbReference type="ARBA" id="ARBA00023186"/>
    </source>
</evidence>
<dbReference type="PROSITE" id="PS50076">
    <property type="entry name" value="DNAJ_2"/>
    <property type="match status" value="1"/>
</dbReference>
<feature type="transmembrane region" description="Helical" evidence="6">
    <location>
        <begin position="308"/>
        <end position="326"/>
    </location>
</feature>
<comment type="subcellular location">
    <subcellularLocation>
        <location evidence="1">Membrane</location>
        <topology evidence="1">Lipid-anchor</topology>
    </subcellularLocation>
</comment>
<keyword evidence="3" id="KW-0564">Palmitate</keyword>
<accession>A0A9P6KZ99</accession>
<dbReference type="AlphaFoldDB" id="A0A9P6KZ99"/>
<keyword evidence="2 6" id="KW-0472">Membrane</keyword>
<dbReference type="PANTHER" id="PTHR44027">
    <property type="entry name" value="DNAJ HOMOLOG SUBFAMILY C MEMBER 5 HOMOLOG"/>
    <property type="match status" value="1"/>
</dbReference>
<evidence type="ECO:0000256" key="1">
    <source>
        <dbReference type="ARBA" id="ARBA00004635"/>
    </source>
</evidence>
<evidence type="ECO:0000259" key="7">
    <source>
        <dbReference type="PROSITE" id="PS50076"/>
    </source>
</evidence>
<dbReference type="OrthoDB" id="2190196at2759"/>
<evidence type="ECO:0000313" key="9">
    <source>
        <dbReference type="Proteomes" id="UP000740883"/>
    </source>
</evidence>
<keyword evidence="6" id="KW-1133">Transmembrane helix</keyword>
<dbReference type="InterPro" id="IPR001623">
    <property type="entry name" value="DnaJ_domain"/>
</dbReference>
<sequence>MSLYKTLNVDRNATLQEIEKSYKRLMLDVHPNRNKNAVERYLEINSAYDILKDKYKRDFYDNYGENSLTLLRNDKDGFVLSRCFTKSNVLTCAILGLISIFNIMLLPLYIYFYHDSEHVSYTIYIFPFFISSLLFLLPVYRAYILINKLVFQLFNLLCASINVVYLGLESFLICLYADSALNYLVVGCLLTILEVSSIFFIYYRTKKIEEYSGDINATEHLKYKKPAAICESLKKHISQALWSLSVILTVIPHIPVYVRAPLPFAAIVFYISNTNFSPHVKRVWCTPIVIYSITFCFVVSGFRNLCVFIPLSLLFISVFIVFSFIYRSLPYHEPIQKELEHDENRNLDHIKV</sequence>
<evidence type="ECO:0000256" key="5">
    <source>
        <dbReference type="ARBA" id="ARBA00023288"/>
    </source>
</evidence>
<feature type="transmembrane region" description="Helical" evidence="6">
    <location>
        <begin position="118"/>
        <end position="137"/>
    </location>
</feature>
<dbReference type="EMBL" id="SBJO01000074">
    <property type="protein sequence ID" value="KAF9763456.1"/>
    <property type="molecule type" value="Genomic_DNA"/>
</dbReference>
<dbReference type="Gene3D" id="1.10.287.110">
    <property type="entry name" value="DnaJ domain"/>
    <property type="match status" value="1"/>
</dbReference>
<keyword evidence="6" id="KW-0812">Transmembrane</keyword>
<feature type="transmembrane region" description="Helical" evidence="6">
    <location>
        <begin position="89"/>
        <end position="112"/>
    </location>
</feature>
<dbReference type="Proteomes" id="UP000740883">
    <property type="component" value="Unassembled WGS sequence"/>
</dbReference>
<name>A0A9P6KZ99_9MICR</name>
<dbReference type="GO" id="GO:0016020">
    <property type="term" value="C:membrane"/>
    <property type="evidence" value="ECO:0007669"/>
    <property type="project" value="UniProtKB-SubCell"/>
</dbReference>
<feature type="domain" description="J" evidence="7">
    <location>
        <begin position="2"/>
        <end position="64"/>
    </location>
</feature>
<dbReference type="SMART" id="SM00271">
    <property type="entry name" value="DnaJ"/>
    <property type="match status" value="1"/>
</dbReference>
<keyword evidence="5" id="KW-0449">Lipoprotein</keyword>
<dbReference type="PRINTS" id="PR00625">
    <property type="entry name" value="JDOMAIN"/>
</dbReference>
<dbReference type="InterPro" id="IPR036869">
    <property type="entry name" value="J_dom_sf"/>
</dbReference>
<feature type="transmembrane region" description="Helical" evidence="6">
    <location>
        <begin position="180"/>
        <end position="203"/>
    </location>
</feature>
<keyword evidence="9" id="KW-1185">Reference proteome</keyword>
<dbReference type="GO" id="GO:0005737">
    <property type="term" value="C:cytoplasm"/>
    <property type="evidence" value="ECO:0007669"/>
    <property type="project" value="UniProtKB-ARBA"/>
</dbReference>
<dbReference type="InterPro" id="IPR051434">
    <property type="entry name" value="DnaJ_C_subfamily_member5"/>
</dbReference>
<comment type="caution">
    <text evidence="8">The sequence shown here is derived from an EMBL/GenBank/DDBJ whole genome shotgun (WGS) entry which is preliminary data.</text>
</comment>
<feature type="transmembrane region" description="Helical" evidence="6">
    <location>
        <begin position="283"/>
        <end position="302"/>
    </location>
</feature>
<gene>
    <name evidence="8" type="primary">DnaJ-1</name>
    <name evidence="8" type="ORF">NGRA_1249</name>
</gene>
<evidence type="ECO:0000256" key="2">
    <source>
        <dbReference type="ARBA" id="ARBA00023136"/>
    </source>
</evidence>
<reference evidence="8 9" key="1">
    <citation type="journal article" date="2020" name="Genome Biol. Evol.">
        <title>Comparative genomics of strictly vertically transmitted, feminizing microsporidia endosymbionts of amphipod crustaceans.</title>
        <authorList>
            <person name="Cormier A."/>
            <person name="Chebbi M.A."/>
            <person name="Giraud I."/>
            <person name="Wattier R."/>
            <person name="Teixeira M."/>
            <person name="Gilbert C."/>
            <person name="Rigaud T."/>
            <person name="Cordaux R."/>
        </authorList>
    </citation>
    <scope>NUCLEOTIDE SEQUENCE [LARGE SCALE GENOMIC DNA]</scope>
    <source>
        <strain evidence="8 9">Ou3-Ou53</strain>
    </source>
</reference>
<evidence type="ECO:0000256" key="3">
    <source>
        <dbReference type="ARBA" id="ARBA00023139"/>
    </source>
</evidence>
<dbReference type="CDD" id="cd06257">
    <property type="entry name" value="DnaJ"/>
    <property type="match status" value="1"/>
</dbReference>
<dbReference type="PANTHER" id="PTHR44027:SF7">
    <property type="entry name" value="DNAJ HOMOLOG SUBFAMILY C MEMBER 5 HOMOLOG"/>
    <property type="match status" value="1"/>
</dbReference>